<keyword evidence="6 9" id="KW-0822">Tryptophan biosynthesis</keyword>
<dbReference type="Proteomes" id="UP000433493">
    <property type="component" value="Unassembled WGS sequence"/>
</dbReference>
<dbReference type="SUPFAM" id="SSF51366">
    <property type="entry name" value="Ribulose-phoshate binding barrel"/>
    <property type="match status" value="1"/>
</dbReference>
<protein>
    <recommendedName>
        <fullName evidence="4 9">N-(5'-phosphoribosyl)anthranilate isomerase</fullName>
        <shortName evidence="9">PRAI</shortName>
        <ecNumber evidence="3 9">5.3.1.24</ecNumber>
    </recommendedName>
</protein>
<evidence type="ECO:0000256" key="1">
    <source>
        <dbReference type="ARBA" id="ARBA00001164"/>
    </source>
</evidence>
<evidence type="ECO:0000256" key="8">
    <source>
        <dbReference type="ARBA" id="ARBA00023235"/>
    </source>
</evidence>
<accession>A0A7J5BAW2</accession>
<dbReference type="UniPathway" id="UPA00035">
    <property type="reaction ID" value="UER00042"/>
</dbReference>
<keyword evidence="8 9" id="KW-0413">Isomerase</keyword>
<reference evidence="11 12" key="1">
    <citation type="submission" date="2019-09" db="EMBL/GenBank/DDBJ databases">
        <title>Phylogeny of genus Pseudoclavibacter and closely related genus.</title>
        <authorList>
            <person name="Li Y."/>
        </authorList>
    </citation>
    <scope>NUCLEOTIDE SEQUENCE [LARGE SCALE GENOMIC DNA]</scope>
    <source>
        <strain evidence="11 12">KCTC 13959</strain>
    </source>
</reference>
<evidence type="ECO:0000256" key="9">
    <source>
        <dbReference type="HAMAP-Rule" id="MF_00135"/>
    </source>
</evidence>
<dbReference type="AlphaFoldDB" id="A0A7J5BAW2"/>
<evidence type="ECO:0000313" key="11">
    <source>
        <dbReference type="EMBL" id="KAB1643232.1"/>
    </source>
</evidence>
<comment type="pathway">
    <text evidence="2 9">Amino-acid biosynthesis; L-tryptophan biosynthesis; L-tryptophan from chorismate: step 3/5.</text>
</comment>
<dbReference type="InterPro" id="IPR011060">
    <property type="entry name" value="RibuloseP-bd_barrel"/>
</dbReference>
<dbReference type="HAMAP" id="MF_00135">
    <property type="entry name" value="PRAI"/>
    <property type="match status" value="1"/>
</dbReference>
<evidence type="ECO:0000259" key="10">
    <source>
        <dbReference type="Pfam" id="PF00697"/>
    </source>
</evidence>
<keyword evidence="7 9" id="KW-0057">Aromatic amino acid biosynthesis</keyword>
<proteinExistence type="inferred from homology"/>
<keyword evidence="12" id="KW-1185">Reference proteome</keyword>
<dbReference type="InterPro" id="IPR001240">
    <property type="entry name" value="PRAI_dom"/>
</dbReference>
<dbReference type="EMBL" id="WBKB01000004">
    <property type="protein sequence ID" value="KAB1643232.1"/>
    <property type="molecule type" value="Genomic_DNA"/>
</dbReference>
<evidence type="ECO:0000256" key="3">
    <source>
        <dbReference type="ARBA" id="ARBA00012572"/>
    </source>
</evidence>
<evidence type="ECO:0000256" key="2">
    <source>
        <dbReference type="ARBA" id="ARBA00004664"/>
    </source>
</evidence>
<dbReference type="GO" id="GO:0000162">
    <property type="term" value="P:L-tryptophan biosynthetic process"/>
    <property type="evidence" value="ECO:0007669"/>
    <property type="project" value="UniProtKB-UniRule"/>
</dbReference>
<dbReference type="Gene3D" id="3.20.20.70">
    <property type="entry name" value="Aldolase class I"/>
    <property type="match status" value="1"/>
</dbReference>
<comment type="catalytic activity">
    <reaction evidence="1 9">
        <text>N-(5-phospho-beta-D-ribosyl)anthranilate = 1-(2-carboxyphenylamino)-1-deoxy-D-ribulose 5-phosphate</text>
        <dbReference type="Rhea" id="RHEA:21540"/>
        <dbReference type="ChEBI" id="CHEBI:18277"/>
        <dbReference type="ChEBI" id="CHEBI:58613"/>
        <dbReference type="EC" id="5.3.1.24"/>
    </reaction>
</comment>
<evidence type="ECO:0000256" key="4">
    <source>
        <dbReference type="ARBA" id="ARBA00022272"/>
    </source>
</evidence>
<organism evidence="11 12">
    <name type="scientific">Gulosibacter chungangensis</name>
    <dbReference type="NCBI Taxonomy" id="979746"/>
    <lineage>
        <taxon>Bacteria</taxon>
        <taxon>Bacillati</taxon>
        <taxon>Actinomycetota</taxon>
        <taxon>Actinomycetes</taxon>
        <taxon>Micrococcales</taxon>
        <taxon>Microbacteriaceae</taxon>
        <taxon>Gulosibacter</taxon>
    </lineage>
</organism>
<dbReference type="Pfam" id="PF00697">
    <property type="entry name" value="PRAI"/>
    <property type="match status" value="1"/>
</dbReference>
<dbReference type="PANTHER" id="PTHR42894:SF1">
    <property type="entry name" value="N-(5'-PHOSPHORIBOSYL)ANTHRANILATE ISOMERASE"/>
    <property type="match status" value="1"/>
</dbReference>
<name>A0A7J5BAW2_9MICO</name>
<dbReference type="EC" id="5.3.1.24" evidence="3 9"/>
<evidence type="ECO:0000313" key="12">
    <source>
        <dbReference type="Proteomes" id="UP000433493"/>
    </source>
</evidence>
<feature type="domain" description="N-(5'phosphoribosyl) anthranilate isomerase (PRAI)" evidence="10">
    <location>
        <begin position="3"/>
        <end position="193"/>
    </location>
</feature>
<dbReference type="InterPro" id="IPR044643">
    <property type="entry name" value="TrpF_fam"/>
</dbReference>
<gene>
    <name evidence="9" type="primary">trpF</name>
    <name evidence="11" type="ORF">F8O05_08420</name>
</gene>
<evidence type="ECO:0000256" key="7">
    <source>
        <dbReference type="ARBA" id="ARBA00023141"/>
    </source>
</evidence>
<dbReference type="RefSeq" id="WP_158052281.1">
    <property type="nucleotide sequence ID" value="NZ_WBKB01000004.1"/>
</dbReference>
<comment type="similarity">
    <text evidence="9">Belongs to the TrpF family.</text>
</comment>
<evidence type="ECO:0000256" key="5">
    <source>
        <dbReference type="ARBA" id="ARBA00022605"/>
    </source>
</evidence>
<dbReference type="InterPro" id="IPR013785">
    <property type="entry name" value="Aldolase_TIM"/>
</dbReference>
<dbReference type="CDD" id="cd00405">
    <property type="entry name" value="PRAI"/>
    <property type="match status" value="1"/>
</dbReference>
<dbReference type="GO" id="GO:0004640">
    <property type="term" value="F:phosphoribosylanthranilate isomerase activity"/>
    <property type="evidence" value="ECO:0007669"/>
    <property type="project" value="UniProtKB-UniRule"/>
</dbReference>
<evidence type="ECO:0000256" key="6">
    <source>
        <dbReference type="ARBA" id="ARBA00022822"/>
    </source>
</evidence>
<comment type="caution">
    <text evidence="11">The sequence shown here is derived from an EMBL/GenBank/DDBJ whole genome shotgun (WGS) entry which is preliminary data.</text>
</comment>
<dbReference type="OrthoDB" id="3243379at2"/>
<keyword evidence="5 9" id="KW-0028">Amino-acid biosynthesis</keyword>
<sequence length="198" mass="20866">MFVKICGLKTLADVDAVKRAGADAMGVVLSQTSVRAVTIQHAQELVAAGHDALRTVVVVHDLTIVEALAAVREIGADVLQLHDYSEADTRLAVSVSGLEVWRATSITRGSAVVGAYGEDALLLDSSTPGSGATWDLSMLDERPEGRWLLAGGLNPENVAEAISIAQPWGVDVSSGVEVSRGVKDHDRIQRFVAAARSK</sequence>
<dbReference type="PANTHER" id="PTHR42894">
    <property type="entry name" value="N-(5'-PHOSPHORIBOSYL)ANTHRANILATE ISOMERASE"/>
    <property type="match status" value="1"/>
</dbReference>